<organism evidence="1">
    <name type="scientific">Tanacetum cinerariifolium</name>
    <name type="common">Dalmatian daisy</name>
    <name type="synonym">Chrysanthemum cinerariifolium</name>
    <dbReference type="NCBI Taxonomy" id="118510"/>
    <lineage>
        <taxon>Eukaryota</taxon>
        <taxon>Viridiplantae</taxon>
        <taxon>Streptophyta</taxon>
        <taxon>Embryophyta</taxon>
        <taxon>Tracheophyta</taxon>
        <taxon>Spermatophyta</taxon>
        <taxon>Magnoliopsida</taxon>
        <taxon>eudicotyledons</taxon>
        <taxon>Gunneridae</taxon>
        <taxon>Pentapetalae</taxon>
        <taxon>asterids</taxon>
        <taxon>campanulids</taxon>
        <taxon>Asterales</taxon>
        <taxon>Asteraceae</taxon>
        <taxon>Asteroideae</taxon>
        <taxon>Anthemideae</taxon>
        <taxon>Anthemidinae</taxon>
        <taxon>Tanacetum</taxon>
    </lineage>
</organism>
<gene>
    <name evidence="1" type="ORF">Tci_925006</name>
</gene>
<evidence type="ECO:0000313" key="1">
    <source>
        <dbReference type="EMBL" id="GFD53037.1"/>
    </source>
</evidence>
<feature type="non-terminal residue" evidence="1">
    <location>
        <position position="1"/>
    </location>
</feature>
<reference evidence="1" key="1">
    <citation type="journal article" date="2019" name="Sci. Rep.">
        <title>Draft genome of Tanacetum cinerariifolium, the natural source of mosquito coil.</title>
        <authorList>
            <person name="Yamashiro T."/>
            <person name="Shiraishi A."/>
            <person name="Satake H."/>
            <person name="Nakayama K."/>
        </authorList>
    </citation>
    <scope>NUCLEOTIDE SEQUENCE</scope>
</reference>
<protein>
    <submittedName>
        <fullName evidence="1">Uncharacterized protein</fullName>
    </submittedName>
</protein>
<dbReference type="AlphaFoldDB" id="A0A699WZT2"/>
<accession>A0A699WZT2</accession>
<dbReference type="EMBL" id="BKCJ011789489">
    <property type="protein sequence ID" value="GFD53037.1"/>
    <property type="molecule type" value="Genomic_DNA"/>
</dbReference>
<name>A0A699WZT2_TANCI</name>
<comment type="caution">
    <text evidence="1">The sequence shown here is derived from an EMBL/GenBank/DDBJ whole genome shotgun (WGS) entry which is preliminary data.</text>
</comment>
<proteinExistence type="predicted"/>
<sequence length="70" mass="7822">ALRNDNELANFVQLAFENGCNIAFYVEHDVIAEGVTSSEEVVNDEIEMKDISEYVGSEQVVEEDVVIPNM</sequence>